<dbReference type="Gene3D" id="1.10.510.10">
    <property type="entry name" value="Transferase(Phosphotransferase) domain 1"/>
    <property type="match status" value="1"/>
</dbReference>
<evidence type="ECO:0000256" key="6">
    <source>
        <dbReference type="ARBA" id="ARBA00022840"/>
    </source>
</evidence>
<comment type="caution">
    <text evidence="9">The sequence shown here is derived from an EMBL/GenBank/DDBJ whole genome shotgun (WGS) entry which is preliminary data.</text>
</comment>
<dbReference type="InterPro" id="IPR011009">
    <property type="entry name" value="Kinase-like_dom_sf"/>
</dbReference>
<feature type="compositionally biased region" description="Low complexity" evidence="7">
    <location>
        <begin position="36"/>
        <end position="49"/>
    </location>
</feature>
<evidence type="ECO:0000256" key="1">
    <source>
        <dbReference type="ARBA" id="ARBA00012513"/>
    </source>
</evidence>
<dbReference type="GO" id="GO:0004674">
    <property type="term" value="F:protein serine/threonine kinase activity"/>
    <property type="evidence" value="ECO:0007669"/>
    <property type="project" value="UniProtKB-KW"/>
</dbReference>
<dbReference type="InterPro" id="IPR050236">
    <property type="entry name" value="Ser_Thr_kinase_AGC"/>
</dbReference>
<feature type="region of interest" description="Disordered" evidence="7">
    <location>
        <begin position="1"/>
        <end position="53"/>
    </location>
</feature>
<sequence>MRVSKAAFGDAHVPQTSASHQPSNGSITTRGKAVDDSIQQSPSSSSYDSETSEDPIQHLAFDQEVSVQDGSCSASVPRELPSAVLAEVAIEDKGFLLSQSKWNGPILDLSSIEVMFFQEEGEIEVQIFDNIMNRDIPWPQVPEEMNYEAYDLIGKLLNENPVQRLGATGAREVKQHVFFKNINWDTLAKQKATFIPSTEGAHDTSYFTSRYIWDPEVEHICATASDFDDMTETCSLSCSSGSFSNPHDEDGDEFCNLEDFSAPTPEVKYSFSNFSFKNLSQLASINYDLLVKNTKESPEASKPSVP</sequence>
<keyword evidence="6" id="KW-0067">ATP-binding</keyword>
<evidence type="ECO:0000256" key="7">
    <source>
        <dbReference type="SAM" id="MobiDB-lite"/>
    </source>
</evidence>
<keyword evidence="10" id="KW-1185">Reference proteome</keyword>
<evidence type="ECO:0000313" key="9">
    <source>
        <dbReference type="EMBL" id="KAF8380458.1"/>
    </source>
</evidence>
<evidence type="ECO:0000256" key="4">
    <source>
        <dbReference type="ARBA" id="ARBA00022741"/>
    </source>
</evidence>
<dbReference type="EC" id="2.7.11.1" evidence="1"/>
<accession>A0A835D4V9</accession>
<dbReference type="SUPFAM" id="SSF56112">
    <property type="entry name" value="Protein kinase-like (PK-like)"/>
    <property type="match status" value="1"/>
</dbReference>
<dbReference type="EMBL" id="JABCRI010000021">
    <property type="protein sequence ID" value="KAF8380458.1"/>
    <property type="molecule type" value="Genomic_DNA"/>
</dbReference>
<evidence type="ECO:0000256" key="3">
    <source>
        <dbReference type="ARBA" id="ARBA00022679"/>
    </source>
</evidence>
<protein>
    <recommendedName>
        <fullName evidence="1">non-specific serine/threonine protein kinase</fullName>
        <ecNumber evidence="1">2.7.11.1</ecNumber>
    </recommendedName>
</protein>
<keyword evidence="5" id="KW-0418">Kinase</keyword>
<organism evidence="9 10">
    <name type="scientific">Tetracentron sinense</name>
    <name type="common">Spur-leaf</name>
    <dbReference type="NCBI Taxonomy" id="13715"/>
    <lineage>
        <taxon>Eukaryota</taxon>
        <taxon>Viridiplantae</taxon>
        <taxon>Streptophyta</taxon>
        <taxon>Embryophyta</taxon>
        <taxon>Tracheophyta</taxon>
        <taxon>Spermatophyta</taxon>
        <taxon>Magnoliopsida</taxon>
        <taxon>Trochodendrales</taxon>
        <taxon>Trochodendraceae</taxon>
        <taxon>Tetracentron</taxon>
    </lineage>
</organism>
<dbReference type="OrthoDB" id="162894at2759"/>
<evidence type="ECO:0000259" key="8">
    <source>
        <dbReference type="PROSITE" id="PS51285"/>
    </source>
</evidence>
<dbReference type="Gene3D" id="3.30.200.20">
    <property type="entry name" value="Phosphorylase Kinase, domain 1"/>
    <property type="match status" value="1"/>
</dbReference>
<name>A0A835D4V9_TETSI</name>
<dbReference type="GO" id="GO:0035556">
    <property type="term" value="P:intracellular signal transduction"/>
    <property type="evidence" value="ECO:0007669"/>
    <property type="project" value="TreeGrafter"/>
</dbReference>
<feature type="domain" description="AGC-kinase C-terminal" evidence="8">
    <location>
        <begin position="180"/>
        <end position="286"/>
    </location>
</feature>
<dbReference type="AlphaFoldDB" id="A0A835D4V9"/>
<evidence type="ECO:0000256" key="2">
    <source>
        <dbReference type="ARBA" id="ARBA00022527"/>
    </source>
</evidence>
<dbReference type="PANTHER" id="PTHR24356">
    <property type="entry name" value="SERINE/THREONINE-PROTEIN KINASE"/>
    <property type="match status" value="1"/>
</dbReference>
<dbReference type="PROSITE" id="PS51285">
    <property type="entry name" value="AGC_KINASE_CTER"/>
    <property type="match status" value="1"/>
</dbReference>
<evidence type="ECO:0000256" key="5">
    <source>
        <dbReference type="ARBA" id="ARBA00022777"/>
    </source>
</evidence>
<feature type="compositionally biased region" description="Polar residues" evidence="7">
    <location>
        <begin position="14"/>
        <end position="29"/>
    </location>
</feature>
<evidence type="ECO:0000313" key="10">
    <source>
        <dbReference type="Proteomes" id="UP000655225"/>
    </source>
</evidence>
<dbReference type="Proteomes" id="UP000655225">
    <property type="component" value="Unassembled WGS sequence"/>
</dbReference>
<proteinExistence type="predicted"/>
<keyword evidence="4" id="KW-0547">Nucleotide-binding</keyword>
<keyword evidence="2" id="KW-0723">Serine/threonine-protein kinase</keyword>
<gene>
    <name evidence="9" type="ORF">HHK36_027945</name>
</gene>
<reference evidence="9 10" key="1">
    <citation type="submission" date="2020-04" db="EMBL/GenBank/DDBJ databases">
        <title>Plant Genome Project.</title>
        <authorList>
            <person name="Zhang R.-G."/>
        </authorList>
    </citation>
    <scope>NUCLEOTIDE SEQUENCE [LARGE SCALE GENOMIC DNA]</scope>
    <source>
        <strain evidence="9">YNK0</strain>
        <tissue evidence="9">Leaf</tissue>
    </source>
</reference>
<dbReference type="InterPro" id="IPR000961">
    <property type="entry name" value="AGC-kinase_C"/>
</dbReference>
<dbReference type="PANTHER" id="PTHR24356:SF395">
    <property type="entry name" value="SERINE_THREONINE PROTEIN KINASE IRE-RELATED"/>
    <property type="match status" value="1"/>
</dbReference>
<dbReference type="GO" id="GO:0005524">
    <property type="term" value="F:ATP binding"/>
    <property type="evidence" value="ECO:0007669"/>
    <property type="project" value="UniProtKB-KW"/>
</dbReference>
<keyword evidence="3" id="KW-0808">Transferase</keyword>